<name>A0A501PG24_9PROT</name>
<dbReference type="Pfam" id="PF02578">
    <property type="entry name" value="Cu-oxidase_4"/>
    <property type="match status" value="1"/>
</dbReference>
<comment type="caution">
    <text evidence="11">The sequence shown here is derived from an EMBL/GenBank/DDBJ whole genome shotgun (WGS) entry which is preliminary data.</text>
</comment>
<accession>A0A501PG24</accession>
<reference evidence="12" key="1">
    <citation type="submission" date="2019-06" db="EMBL/GenBank/DDBJ databases">
        <title>The complete genome of Emcibacter congregatus ZYLT.</title>
        <authorList>
            <person name="Zhao Z."/>
        </authorList>
    </citation>
    <scope>NUCLEOTIDE SEQUENCE [LARGE SCALE GENOMIC DNA]</scope>
    <source>
        <strain evidence="12">MCCC 1A06723</strain>
    </source>
</reference>
<evidence type="ECO:0000256" key="6">
    <source>
        <dbReference type="ARBA" id="ARBA00022833"/>
    </source>
</evidence>
<evidence type="ECO:0000256" key="9">
    <source>
        <dbReference type="ARBA" id="ARBA00049893"/>
    </source>
</evidence>
<keyword evidence="12" id="KW-1185">Reference proteome</keyword>
<organism evidence="11 12">
    <name type="scientific">Emcibacter nanhaiensis</name>
    <dbReference type="NCBI Taxonomy" id="1505037"/>
    <lineage>
        <taxon>Bacteria</taxon>
        <taxon>Pseudomonadati</taxon>
        <taxon>Pseudomonadota</taxon>
        <taxon>Alphaproteobacteria</taxon>
        <taxon>Emcibacterales</taxon>
        <taxon>Emcibacteraceae</taxon>
        <taxon>Emcibacter</taxon>
    </lineage>
</organism>
<comment type="catalytic activity">
    <reaction evidence="9">
        <text>S-methyl-5'-thioadenosine + phosphate = 5-(methylsulfanyl)-alpha-D-ribose 1-phosphate + adenine</text>
        <dbReference type="Rhea" id="RHEA:11852"/>
        <dbReference type="ChEBI" id="CHEBI:16708"/>
        <dbReference type="ChEBI" id="CHEBI:17509"/>
        <dbReference type="ChEBI" id="CHEBI:43474"/>
        <dbReference type="ChEBI" id="CHEBI:58533"/>
        <dbReference type="EC" id="2.4.2.28"/>
    </reaction>
    <physiologicalReaction direction="left-to-right" evidence="9">
        <dbReference type="Rhea" id="RHEA:11853"/>
    </physiologicalReaction>
</comment>
<dbReference type="Proteomes" id="UP000319148">
    <property type="component" value="Unassembled WGS sequence"/>
</dbReference>
<dbReference type="EMBL" id="VFIY01000014">
    <property type="protein sequence ID" value="TPD59429.1"/>
    <property type="molecule type" value="Genomic_DNA"/>
</dbReference>
<evidence type="ECO:0000256" key="4">
    <source>
        <dbReference type="ARBA" id="ARBA00022723"/>
    </source>
</evidence>
<dbReference type="NCBIfam" id="TIGR00726">
    <property type="entry name" value="peptidoglycan editing factor PgeF"/>
    <property type="match status" value="1"/>
</dbReference>
<dbReference type="OrthoDB" id="4279at2"/>
<dbReference type="GO" id="GO:0016787">
    <property type="term" value="F:hydrolase activity"/>
    <property type="evidence" value="ECO:0007669"/>
    <property type="project" value="UniProtKB-KW"/>
</dbReference>
<proteinExistence type="inferred from homology"/>
<evidence type="ECO:0000256" key="8">
    <source>
        <dbReference type="ARBA" id="ARBA00048968"/>
    </source>
</evidence>
<sequence length="258" mass="28373">MTAKFLTSPQLEEIPGVRHVFFTRRGGCSTGIYESLNCGIGSRDRREDVLANRQACLDALGSSTADLCGVYQIHSAEVARLDAPWGLIPELKADAIVTRQRNVAISILTADCAPVLFADPGAAVIGAAHAGWQGALGGILENTLSEMEALGADRRRICAVVGPCIAQASYEVGPEFRDRFLEREESNGRWFLPSGKAEHFLFDLQGYVKDRLTGAGAGQVATLDRDTYREEELFFSYRRTTHRKEEDYGRQISMIQLT</sequence>
<comment type="catalytic activity">
    <reaction evidence="1">
        <text>inosine + phosphate = alpha-D-ribose 1-phosphate + hypoxanthine</text>
        <dbReference type="Rhea" id="RHEA:27646"/>
        <dbReference type="ChEBI" id="CHEBI:17368"/>
        <dbReference type="ChEBI" id="CHEBI:17596"/>
        <dbReference type="ChEBI" id="CHEBI:43474"/>
        <dbReference type="ChEBI" id="CHEBI:57720"/>
        <dbReference type="EC" id="2.4.2.1"/>
    </reaction>
    <physiologicalReaction direction="left-to-right" evidence="1">
        <dbReference type="Rhea" id="RHEA:27647"/>
    </physiologicalReaction>
</comment>
<comment type="catalytic activity">
    <reaction evidence="7">
        <text>adenosine + H2O + H(+) = inosine + NH4(+)</text>
        <dbReference type="Rhea" id="RHEA:24408"/>
        <dbReference type="ChEBI" id="CHEBI:15377"/>
        <dbReference type="ChEBI" id="CHEBI:15378"/>
        <dbReference type="ChEBI" id="CHEBI:16335"/>
        <dbReference type="ChEBI" id="CHEBI:17596"/>
        <dbReference type="ChEBI" id="CHEBI:28938"/>
        <dbReference type="EC" id="3.5.4.4"/>
    </reaction>
    <physiologicalReaction direction="left-to-right" evidence="7">
        <dbReference type="Rhea" id="RHEA:24409"/>
    </physiologicalReaction>
</comment>
<dbReference type="CDD" id="cd16833">
    <property type="entry name" value="YfiH"/>
    <property type="match status" value="1"/>
</dbReference>
<evidence type="ECO:0000256" key="1">
    <source>
        <dbReference type="ARBA" id="ARBA00000553"/>
    </source>
</evidence>
<dbReference type="SUPFAM" id="SSF64438">
    <property type="entry name" value="CNF1/YfiH-like putative cysteine hydrolases"/>
    <property type="match status" value="1"/>
</dbReference>
<dbReference type="GO" id="GO:0005507">
    <property type="term" value="F:copper ion binding"/>
    <property type="evidence" value="ECO:0007669"/>
    <property type="project" value="TreeGrafter"/>
</dbReference>
<keyword evidence="4" id="KW-0479">Metal-binding</keyword>
<evidence type="ECO:0000313" key="12">
    <source>
        <dbReference type="Proteomes" id="UP000319148"/>
    </source>
</evidence>
<keyword evidence="6" id="KW-0862">Zinc</keyword>
<dbReference type="AlphaFoldDB" id="A0A501PG24"/>
<protein>
    <recommendedName>
        <fullName evidence="10">Purine nucleoside phosphorylase</fullName>
    </recommendedName>
</protein>
<keyword evidence="5" id="KW-0378">Hydrolase</keyword>
<dbReference type="PANTHER" id="PTHR30616">
    <property type="entry name" value="UNCHARACTERIZED PROTEIN YFIH"/>
    <property type="match status" value="1"/>
</dbReference>
<evidence type="ECO:0000256" key="10">
    <source>
        <dbReference type="RuleBase" id="RU361274"/>
    </source>
</evidence>
<evidence type="ECO:0000256" key="7">
    <source>
        <dbReference type="ARBA" id="ARBA00047989"/>
    </source>
</evidence>
<dbReference type="Gene3D" id="3.60.140.10">
    <property type="entry name" value="CNF1/YfiH-like putative cysteine hydrolases"/>
    <property type="match status" value="1"/>
</dbReference>
<evidence type="ECO:0000256" key="2">
    <source>
        <dbReference type="ARBA" id="ARBA00007353"/>
    </source>
</evidence>
<gene>
    <name evidence="11" type="primary">pgeF</name>
    <name evidence="11" type="ORF">FIV46_11595</name>
</gene>
<dbReference type="RefSeq" id="WP_139941092.1">
    <property type="nucleotide sequence ID" value="NZ_JBHSYP010000006.1"/>
</dbReference>
<dbReference type="InterPro" id="IPR038371">
    <property type="entry name" value="Cu_polyphenol_OxRdtase_sf"/>
</dbReference>
<evidence type="ECO:0000313" key="11">
    <source>
        <dbReference type="EMBL" id="TPD59429.1"/>
    </source>
</evidence>
<dbReference type="InterPro" id="IPR011324">
    <property type="entry name" value="Cytotoxic_necrot_fac-like_cat"/>
</dbReference>
<comment type="similarity">
    <text evidence="2 10">Belongs to the purine nucleoside phosphorylase YfiH/LACC1 family.</text>
</comment>
<dbReference type="GO" id="GO:0017061">
    <property type="term" value="F:S-methyl-5-thioadenosine phosphorylase activity"/>
    <property type="evidence" value="ECO:0007669"/>
    <property type="project" value="UniProtKB-EC"/>
</dbReference>
<evidence type="ECO:0000256" key="3">
    <source>
        <dbReference type="ARBA" id="ARBA00022679"/>
    </source>
</evidence>
<dbReference type="PANTHER" id="PTHR30616:SF2">
    <property type="entry name" value="PURINE NUCLEOSIDE PHOSPHORYLASE LACC1"/>
    <property type="match status" value="1"/>
</dbReference>
<evidence type="ECO:0000256" key="5">
    <source>
        <dbReference type="ARBA" id="ARBA00022801"/>
    </source>
</evidence>
<dbReference type="InterPro" id="IPR003730">
    <property type="entry name" value="Cu_polyphenol_OxRdtase"/>
</dbReference>
<comment type="catalytic activity">
    <reaction evidence="8">
        <text>adenosine + phosphate = alpha-D-ribose 1-phosphate + adenine</text>
        <dbReference type="Rhea" id="RHEA:27642"/>
        <dbReference type="ChEBI" id="CHEBI:16335"/>
        <dbReference type="ChEBI" id="CHEBI:16708"/>
        <dbReference type="ChEBI" id="CHEBI:43474"/>
        <dbReference type="ChEBI" id="CHEBI:57720"/>
        <dbReference type="EC" id="2.4.2.1"/>
    </reaction>
    <physiologicalReaction direction="left-to-right" evidence="8">
        <dbReference type="Rhea" id="RHEA:27643"/>
    </physiologicalReaction>
</comment>
<keyword evidence="3" id="KW-0808">Transferase</keyword>